<comment type="caution">
    <text evidence="2">The sequence shown here is derived from an EMBL/GenBank/DDBJ whole genome shotgun (WGS) entry which is preliminary data.</text>
</comment>
<dbReference type="InterPro" id="IPR018547">
    <property type="entry name" value="AbiEi_C"/>
</dbReference>
<sequence length="203" mass="22332">MPAEYRTWGAPPGIEIVDTLMRHLSTDYYAGWLTAAALHGAAHQAPQVFQVATSRDVRDRVVGRTRFRHRTRSHVTRVATLNWPTRSGTARVSTVETTLLDLATDVDAAGGLDNAATVLVELSENDAFHTDALVEMLGLFPAAAFRRLGWILENFGGAELDELAARVVPLTRTPSRLDPGRPQTGPLDDRWNIRLNADVEPDL</sequence>
<gene>
    <name evidence="2" type="ORF">V5O49_11315</name>
</gene>
<dbReference type="Proteomes" id="UP001310387">
    <property type="component" value="Unassembled WGS sequence"/>
</dbReference>
<reference evidence="2" key="2">
    <citation type="submission" date="2024-02" db="EMBL/GenBank/DDBJ databases">
        <authorList>
            <person name="Prathaban M."/>
            <person name="Mythili R."/>
            <person name="Sharmila Devi N."/>
            <person name="Sobanaa M."/>
            <person name="Prathiviraj R."/>
            <person name="Selvin J."/>
        </authorList>
    </citation>
    <scope>NUCLEOTIDE SEQUENCE</scope>
    <source>
        <strain evidence="2">MP1014</strain>
    </source>
</reference>
<dbReference type="Pfam" id="PF09407">
    <property type="entry name" value="AbiEi_1"/>
    <property type="match status" value="1"/>
</dbReference>
<organism evidence="2 3">
    <name type="scientific">Isoptericola haloaureus</name>
    <dbReference type="NCBI Taxonomy" id="1542902"/>
    <lineage>
        <taxon>Bacteria</taxon>
        <taxon>Bacillati</taxon>
        <taxon>Actinomycetota</taxon>
        <taxon>Actinomycetes</taxon>
        <taxon>Micrococcales</taxon>
        <taxon>Promicromonosporaceae</taxon>
        <taxon>Isoptericola</taxon>
    </lineage>
</organism>
<evidence type="ECO:0000313" key="3">
    <source>
        <dbReference type="Proteomes" id="UP001310387"/>
    </source>
</evidence>
<name>A0ABU7Z8L0_9MICO</name>
<evidence type="ECO:0000259" key="1">
    <source>
        <dbReference type="Pfam" id="PF09407"/>
    </source>
</evidence>
<protein>
    <submittedName>
        <fullName evidence="2">Type IV toxin-antitoxin system AbiEi family antitoxin</fullName>
    </submittedName>
</protein>
<dbReference type="EMBL" id="JBAGLP010000118">
    <property type="protein sequence ID" value="MEG3615713.1"/>
    <property type="molecule type" value="Genomic_DNA"/>
</dbReference>
<feature type="domain" description="AbiEi antitoxin C-terminal" evidence="1">
    <location>
        <begin position="21"/>
        <end position="153"/>
    </location>
</feature>
<reference evidence="2" key="1">
    <citation type="journal article" date="2024" name="Antonie Van Leeuwenhoek">
        <title>Isoptericola haloaureus sp. nov., a dimorphic actinobacterium isolated from mangrove sediments of southeast India, implicating biosaline agricultural significance through nitrogen fixation and salt tolerance genes.</title>
        <authorList>
            <person name="Prathaban M."/>
            <person name="Prathiviraj R."/>
            <person name="Ravichandran M."/>
            <person name="Natarajan S.D."/>
            <person name="Sobanaa M."/>
            <person name="Hari Krishna Kumar S."/>
            <person name="Chandrasekar V."/>
            <person name="Selvin J."/>
        </authorList>
    </citation>
    <scope>NUCLEOTIDE SEQUENCE</scope>
    <source>
        <strain evidence="2">MP1014</strain>
    </source>
</reference>
<accession>A0ABU7Z8L0</accession>
<evidence type="ECO:0000313" key="2">
    <source>
        <dbReference type="EMBL" id="MEG3615713.1"/>
    </source>
</evidence>
<keyword evidence="3" id="KW-1185">Reference proteome</keyword>
<proteinExistence type="predicted"/>